<evidence type="ECO:0000256" key="6">
    <source>
        <dbReference type="ARBA" id="ARBA00022932"/>
    </source>
</evidence>
<dbReference type="PANTHER" id="PTHR30231:SF42">
    <property type="entry name" value="EXONUCLEASE"/>
    <property type="match status" value="1"/>
</dbReference>
<evidence type="ECO:0000313" key="9">
    <source>
        <dbReference type="EMBL" id="AYF92847.1"/>
    </source>
</evidence>
<evidence type="ECO:0000256" key="1">
    <source>
        <dbReference type="ARBA" id="ARBA00022679"/>
    </source>
</evidence>
<keyword evidence="6" id="KW-0239">DNA-directed DNA polymerase</keyword>
<dbReference type="GO" id="GO:0008408">
    <property type="term" value="F:3'-5' exonuclease activity"/>
    <property type="evidence" value="ECO:0007669"/>
    <property type="project" value="TreeGrafter"/>
</dbReference>
<dbReference type="PANTHER" id="PTHR30231">
    <property type="entry name" value="DNA POLYMERASE III SUBUNIT EPSILON"/>
    <property type="match status" value="1"/>
</dbReference>
<keyword evidence="1" id="KW-0808">Transferase</keyword>
<evidence type="ECO:0000256" key="4">
    <source>
        <dbReference type="ARBA" id="ARBA00022722"/>
    </source>
</evidence>
<keyword evidence="4" id="KW-0540">Nuclease</keyword>
<dbReference type="GO" id="GO:0005829">
    <property type="term" value="C:cytosol"/>
    <property type="evidence" value="ECO:0007669"/>
    <property type="project" value="TreeGrafter"/>
</dbReference>
<dbReference type="EMBL" id="CP032626">
    <property type="protein sequence ID" value="AYF92847.1"/>
    <property type="molecule type" value="Genomic_DNA"/>
</dbReference>
<name>A0A387ASC4_9LACO</name>
<dbReference type="InterPro" id="IPR013520">
    <property type="entry name" value="Ribonucl_H"/>
</dbReference>
<gene>
    <name evidence="9" type="ORF">D7I45_04870</name>
</gene>
<evidence type="ECO:0000313" key="10">
    <source>
        <dbReference type="Proteomes" id="UP000272003"/>
    </source>
</evidence>
<dbReference type="Pfam" id="PF00929">
    <property type="entry name" value="RNase_T"/>
    <property type="match status" value="1"/>
</dbReference>
<dbReference type="CDD" id="cd06130">
    <property type="entry name" value="DNA_pol_III_epsilon_like"/>
    <property type="match status" value="1"/>
</dbReference>
<proteinExistence type="predicted"/>
<evidence type="ECO:0000256" key="2">
    <source>
        <dbReference type="ARBA" id="ARBA00022695"/>
    </source>
</evidence>
<keyword evidence="10" id="KW-1185">Reference proteome</keyword>
<feature type="domain" description="Exonuclease" evidence="8">
    <location>
        <begin position="2"/>
        <end position="167"/>
    </location>
</feature>
<keyword evidence="2" id="KW-0548">Nucleotidyltransferase</keyword>
<protein>
    <recommendedName>
        <fullName evidence="7">DNA polymerase III polC-type</fullName>
    </recommendedName>
</protein>
<dbReference type="GO" id="GO:0003887">
    <property type="term" value="F:DNA-directed DNA polymerase activity"/>
    <property type="evidence" value="ECO:0007669"/>
    <property type="project" value="UniProtKB-KW"/>
</dbReference>
<dbReference type="FunFam" id="3.30.420.10:FF:000045">
    <property type="entry name" value="3'-5' exonuclease DinG"/>
    <property type="match status" value="1"/>
</dbReference>
<dbReference type="GO" id="GO:0003676">
    <property type="term" value="F:nucleic acid binding"/>
    <property type="evidence" value="ECO:0007669"/>
    <property type="project" value="InterPro"/>
</dbReference>
<dbReference type="InterPro" id="IPR012337">
    <property type="entry name" value="RNaseH-like_sf"/>
</dbReference>
<evidence type="ECO:0000256" key="5">
    <source>
        <dbReference type="ARBA" id="ARBA00022839"/>
    </source>
</evidence>
<dbReference type="KEGG" id="abom:D7I45_04870"/>
<dbReference type="InterPro" id="IPR036397">
    <property type="entry name" value="RNaseH_sf"/>
</dbReference>
<evidence type="ECO:0000259" key="8">
    <source>
        <dbReference type="SMART" id="SM00479"/>
    </source>
</evidence>
<keyword evidence="5 9" id="KW-0378">Hydrolase</keyword>
<keyword evidence="5 9" id="KW-0269">Exonuclease</keyword>
<dbReference type="SUPFAM" id="SSF53098">
    <property type="entry name" value="Ribonuclease H-like"/>
    <property type="match status" value="1"/>
</dbReference>
<sequence>MNFVAIDFETANSKRESPCSLALVVVRDNKVVDEFYSLINPEAPFSGRNSSINNIYPKDVADAPTFPEIWPIIKQFFSKDKLVIAHNNSFDNSVLSKTLIRYGLTVPMYLTLDTVKTSKAFYPEFKNHKLNTVCDNLGIELHHHHNALDDSLACANILIYQDKHFTDDAIKQFIRIKK</sequence>
<dbReference type="GO" id="GO:0006260">
    <property type="term" value="P:DNA replication"/>
    <property type="evidence" value="ECO:0007669"/>
    <property type="project" value="UniProtKB-KW"/>
</dbReference>
<dbReference type="SMART" id="SM00479">
    <property type="entry name" value="EXOIII"/>
    <property type="match status" value="1"/>
</dbReference>
<accession>A0A387ASC4</accession>
<organism evidence="9 10">
    <name type="scientific">Apilactobacillus bombintestini</name>
    <dbReference type="NCBI Taxonomy" id="2419772"/>
    <lineage>
        <taxon>Bacteria</taxon>
        <taxon>Bacillati</taxon>
        <taxon>Bacillota</taxon>
        <taxon>Bacilli</taxon>
        <taxon>Lactobacillales</taxon>
        <taxon>Lactobacillaceae</taxon>
        <taxon>Apilactobacillus</taxon>
    </lineage>
</organism>
<dbReference type="Gene3D" id="3.30.420.10">
    <property type="entry name" value="Ribonuclease H-like superfamily/Ribonuclease H"/>
    <property type="match status" value="1"/>
</dbReference>
<evidence type="ECO:0000256" key="3">
    <source>
        <dbReference type="ARBA" id="ARBA00022705"/>
    </source>
</evidence>
<evidence type="ECO:0000256" key="7">
    <source>
        <dbReference type="ARBA" id="ARBA00070925"/>
    </source>
</evidence>
<dbReference type="RefSeq" id="WP_120784612.1">
    <property type="nucleotide sequence ID" value="NZ_CP032626.1"/>
</dbReference>
<dbReference type="AlphaFoldDB" id="A0A387ASC4"/>
<dbReference type="OrthoDB" id="9803913at2"/>
<keyword evidence="3" id="KW-0235">DNA replication</keyword>
<dbReference type="Proteomes" id="UP000272003">
    <property type="component" value="Chromosome"/>
</dbReference>
<reference evidence="9 10" key="1">
    <citation type="submission" date="2018-09" db="EMBL/GenBank/DDBJ databases">
        <title>Genome sequencing of strain BHWM-4.</title>
        <authorList>
            <person name="Heo J."/>
            <person name="Kim S.-J."/>
            <person name="Kwon S.-W."/>
        </authorList>
    </citation>
    <scope>NUCLEOTIDE SEQUENCE [LARGE SCALE GENOMIC DNA]</scope>
    <source>
        <strain evidence="9 10">BHWM-4</strain>
    </source>
</reference>